<keyword evidence="2" id="KW-1185">Reference proteome</keyword>
<dbReference type="InterPro" id="IPR023398">
    <property type="entry name" value="TIF_eIF4e-like"/>
</dbReference>
<dbReference type="Proteomes" id="UP000054359">
    <property type="component" value="Unassembled WGS sequence"/>
</dbReference>
<dbReference type="OrthoDB" id="6409833at2759"/>
<reference evidence="1 2" key="1">
    <citation type="submission" date="2013-11" db="EMBL/GenBank/DDBJ databases">
        <title>Genome sequencing of Stegodyphus mimosarum.</title>
        <authorList>
            <person name="Bechsgaard J."/>
        </authorList>
    </citation>
    <scope>NUCLEOTIDE SEQUENCE [LARGE SCALE GENOMIC DNA]</scope>
</reference>
<evidence type="ECO:0000313" key="1">
    <source>
        <dbReference type="EMBL" id="KFM63122.1"/>
    </source>
</evidence>
<sequence length="188" mass="22166">MARKAFFPPDPILPMRVTEQKWIYVSSPQIYEMKLDYSKVGKWLLFFDHEKECEARGLTDHELVWQYMKYLVYDLRNTHIVSAKCSTAWEGPRNCFPDSSNGVICCYTDDYTNKLEVKMAADAIRRIINNKCQINTPFLRPMFYKTDEATRAGLYACLGNKHISTYMHSCDNFLFEKDEFGHWRKVDV</sequence>
<dbReference type="Gene3D" id="3.30.760.10">
    <property type="entry name" value="RNA Cap, Translation Initiation Factor Eif4e"/>
    <property type="match status" value="1"/>
</dbReference>
<dbReference type="AlphaFoldDB" id="A0A087TDD3"/>
<feature type="non-terminal residue" evidence="1">
    <location>
        <position position="188"/>
    </location>
</feature>
<protein>
    <submittedName>
        <fullName evidence="1">Uncharacterized protein</fullName>
    </submittedName>
</protein>
<organism evidence="1 2">
    <name type="scientific">Stegodyphus mimosarum</name>
    <name type="common">African social velvet spider</name>
    <dbReference type="NCBI Taxonomy" id="407821"/>
    <lineage>
        <taxon>Eukaryota</taxon>
        <taxon>Metazoa</taxon>
        <taxon>Ecdysozoa</taxon>
        <taxon>Arthropoda</taxon>
        <taxon>Chelicerata</taxon>
        <taxon>Arachnida</taxon>
        <taxon>Araneae</taxon>
        <taxon>Araneomorphae</taxon>
        <taxon>Entelegynae</taxon>
        <taxon>Eresoidea</taxon>
        <taxon>Eresidae</taxon>
        <taxon>Stegodyphus</taxon>
    </lineage>
</organism>
<evidence type="ECO:0000313" key="2">
    <source>
        <dbReference type="Proteomes" id="UP000054359"/>
    </source>
</evidence>
<proteinExistence type="predicted"/>
<dbReference type="SUPFAM" id="SSF55418">
    <property type="entry name" value="eIF4e-like"/>
    <property type="match status" value="1"/>
</dbReference>
<accession>A0A087TDD3</accession>
<name>A0A087TDD3_STEMI</name>
<dbReference type="EMBL" id="KK114710">
    <property type="protein sequence ID" value="KFM63122.1"/>
    <property type="molecule type" value="Genomic_DNA"/>
</dbReference>
<gene>
    <name evidence="1" type="ORF">X975_09317</name>
</gene>
<dbReference type="OMA" id="IRETVHY"/>